<dbReference type="InterPro" id="IPR011050">
    <property type="entry name" value="Pectin_lyase_fold/virulence"/>
</dbReference>
<dbReference type="AlphaFoldDB" id="A0A061RHN3"/>
<dbReference type="InterPro" id="IPR051550">
    <property type="entry name" value="SCF-Subunits/Alg-Epimerases"/>
</dbReference>
<name>A0A061RHN3_9CHLO</name>
<feature type="domain" description="Right handed beta helix" evidence="2">
    <location>
        <begin position="82"/>
        <end position="234"/>
    </location>
</feature>
<dbReference type="PANTHER" id="PTHR22990:SF15">
    <property type="entry name" value="F-BOX ONLY PROTEIN 10"/>
    <property type="match status" value="1"/>
</dbReference>
<keyword evidence="3" id="KW-0418">Kinase</keyword>
<dbReference type="GO" id="GO:0006511">
    <property type="term" value="P:ubiquitin-dependent protein catabolic process"/>
    <property type="evidence" value="ECO:0007669"/>
    <property type="project" value="TreeGrafter"/>
</dbReference>
<dbReference type="Gene3D" id="2.160.20.10">
    <property type="entry name" value="Single-stranded right-handed beta-helix, Pectin lyase-like"/>
    <property type="match status" value="1"/>
</dbReference>
<reference evidence="3" key="1">
    <citation type="submission" date="2014-05" db="EMBL/GenBank/DDBJ databases">
        <title>The transcriptome of the halophilic microalga Tetraselmis sp. GSL018 isolated from the Great Salt Lake, Utah.</title>
        <authorList>
            <person name="Jinkerson R.E."/>
            <person name="D'Adamo S."/>
            <person name="Posewitz M.C."/>
        </authorList>
    </citation>
    <scope>NUCLEOTIDE SEQUENCE</scope>
    <source>
        <strain evidence="3">GSL018</strain>
    </source>
</reference>
<evidence type="ECO:0000259" key="2">
    <source>
        <dbReference type="Pfam" id="PF13229"/>
    </source>
</evidence>
<accession>A0A061RHN3</accession>
<feature type="non-terminal residue" evidence="3">
    <location>
        <position position="302"/>
    </location>
</feature>
<protein>
    <submittedName>
        <fullName evidence="3">Serine threonine protein kinase</fullName>
    </submittedName>
</protein>
<organism evidence="3">
    <name type="scientific">Tetraselmis sp. GSL018</name>
    <dbReference type="NCBI Taxonomy" id="582737"/>
    <lineage>
        <taxon>Eukaryota</taxon>
        <taxon>Viridiplantae</taxon>
        <taxon>Chlorophyta</taxon>
        <taxon>core chlorophytes</taxon>
        <taxon>Chlorodendrophyceae</taxon>
        <taxon>Chlorodendrales</taxon>
        <taxon>Chlorodendraceae</taxon>
        <taxon>Tetraselmis</taxon>
    </lineage>
</organism>
<feature type="non-terminal residue" evidence="3">
    <location>
        <position position="1"/>
    </location>
</feature>
<evidence type="ECO:0000313" key="3">
    <source>
        <dbReference type="EMBL" id="JAC71483.1"/>
    </source>
</evidence>
<gene>
    <name evidence="3" type="ORF">TSPGSL018_1800</name>
</gene>
<dbReference type="EMBL" id="GBEZ01014603">
    <property type="protein sequence ID" value="JAC71483.1"/>
    <property type="molecule type" value="Transcribed_RNA"/>
</dbReference>
<dbReference type="GO" id="GO:0016301">
    <property type="term" value="F:kinase activity"/>
    <property type="evidence" value="ECO:0007669"/>
    <property type="project" value="UniProtKB-KW"/>
</dbReference>
<dbReference type="InterPro" id="IPR039448">
    <property type="entry name" value="Beta_helix"/>
</dbReference>
<keyword evidence="1" id="KW-0677">Repeat</keyword>
<dbReference type="InterPro" id="IPR012334">
    <property type="entry name" value="Pectin_lyas_fold"/>
</dbReference>
<proteinExistence type="predicted"/>
<dbReference type="PANTHER" id="PTHR22990">
    <property type="entry name" value="F-BOX ONLY PROTEIN"/>
    <property type="match status" value="1"/>
</dbReference>
<dbReference type="Pfam" id="PF13229">
    <property type="entry name" value="Beta_helix"/>
    <property type="match status" value="1"/>
</dbReference>
<sequence>SFRHLSEAMAAAEDGDRILLLRGIHNGCSQSVTVDKRVLISGEGDLGDATIDFRGNSPVLRIVRSAMLHNLFVDMSGFCSAVNVEGPAGLQPVIDHCKIVCSGDDALNVSGKAAPIVQDTVLKGEKRCGIRCWDGACPTLVNCRIEGCGQQGLKSFDGAAARARRCFVKGCGAEGAVAMGRSSLTLEDCTFSGNKGPGVDVSSRASARMESCTVESNVGGVWGWNQARIEMSRCCIRGGRSFSMLMDEDASIECESTQIDGCVQATDHAWKGLFCPSNCLTNSDVNGDLPPPAPPFVYTPSP</sequence>
<keyword evidence="3" id="KW-0808">Transferase</keyword>
<dbReference type="SUPFAM" id="SSF51126">
    <property type="entry name" value="Pectin lyase-like"/>
    <property type="match status" value="1"/>
</dbReference>
<evidence type="ECO:0000256" key="1">
    <source>
        <dbReference type="ARBA" id="ARBA00022737"/>
    </source>
</evidence>